<evidence type="ECO:0000256" key="5">
    <source>
        <dbReference type="ARBA" id="ARBA00023136"/>
    </source>
</evidence>
<feature type="transmembrane region" description="Helical" evidence="6">
    <location>
        <begin position="235"/>
        <end position="260"/>
    </location>
</feature>
<feature type="transmembrane region" description="Helical" evidence="6">
    <location>
        <begin position="121"/>
        <end position="140"/>
    </location>
</feature>
<feature type="transmembrane region" description="Helical" evidence="6">
    <location>
        <begin position="290"/>
        <end position="313"/>
    </location>
</feature>
<feature type="transmembrane region" description="Helical" evidence="6">
    <location>
        <begin position="194"/>
        <end position="215"/>
    </location>
</feature>
<keyword evidence="4 6" id="KW-1133">Transmembrane helix</keyword>
<dbReference type="Pfam" id="PF02133">
    <property type="entry name" value="Transp_cyt_pur"/>
    <property type="match status" value="1"/>
</dbReference>
<keyword evidence="3 6" id="KW-0812">Transmembrane</keyword>
<dbReference type="PANTHER" id="PTHR30618:SF15">
    <property type="entry name" value="NICOTINAMIDE RIBOSIDE TRANSPORTER 1-RELATED"/>
    <property type="match status" value="1"/>
</dbReference>
<evidence type="ECO:0000313" key="7">
    <source>
        <dbReference type="EMBL" id="EOO04154.1"/>
    </source>
</evidence>
<dbReference type="Proteomes" id="UP000014074">
    <property type="component" value="Unassembled WGS sequence"/>
</dbReference>
<dbReference type="InterPro" id="IPR045225">
    <property type="entry name" value="Uracil/uridine/allantoin_perm"/>
</dbReference>
<dbReference type="RefSeq" id="XP_007911102.1">
    <property type="nucleotide sequence ID" value="XM_007912911.1"/>
</dbReference>
<evidence type="ECO:0000256" key="6">
    <source>
        <dbReference type="SAM" id="Phobius"/>
    </source>
</evidence>
<dbReference type="GO" id="GO:0005886">
    <property type="term" value="C:plasma membrane"/>
    <property type="evidence" value="ECO:0007669"/>
    <property type="project" value="TreeGrafter"/>
</dbReference>
<feature type="transmembrane region" description="Helical" evidence="6">
    <location>
        <begin position="355"/>
        <end position="379"/>
    </location>
</feature>
<keyword evidence="8" id="KW-1185">Reference proteome</keyword>
<organism evidence="7 8">
    <name type="scientific">Phaeoacremonium minimum (strain UCR-PA7)</name>
    <name type="common">Esca disease fungus</name>
    <name type="synonym">Togninia minima</name>
    <dbReference type="NCBI Taxonomy" id="1286976"/>
    <lineage>
        <taxon>Eukaryota</taxon>
        <taxon>Fungi</taxon>
        <taxon>Dikarya</taxon>
        <taxon>Ascomycota</taxon>
        <taxon>Pezizomycotina</taxon>
        <taxon>Sordariomycetes</taxon>
        <taxon>Sordariomycetidae</taxon>
        <taxon>Togniniales</taxon>
        <taxon>Togniniaceae</taxon>
        <taxon>Phaeoacremonium</taxon>
    </lineage>
</organism>
<accession>R8BXZ5</accession>
<feature type="transmembrane region" description="Helical" evidence="6">
    <location>
        <begin position="333"/>
        <end position="349"/>
    </location>
</feature>
<evidence type="ECO:0000256" key="3">
    <source>
        <dbReference type="ARBA" id="ARBA00022692"/>
    </source>
</evidence>
<dbReference type="KEGG" id="tmn:UCRPA7_308"/>
<evidence type="ECO:0000256" key="4">
    <source>
        <dbReference type="ARBA" id="ARBA00022989"/>
    </source>
</evidence>
<feature type="transmembrane region" description="Helical" evidence="6">
    <location>
        <begin position="400"/>
        <end position="421"/>
    </location>
</feature>
<dbReference type="PANTHER" id="PTHR30618">
    <property type="entry name" value="NCS1 FAMILY PURINE/PYRIMIDINE TRANSPORTER"/>
    <property type="match status" value="1"/>
</dbReference>
<feature type="transmembrane region" description="Helical" evidence="6">
    <location>
        <begin position="25"/>
        <end position="45"/>
    </location>
</feature>
<dbReference type="AlphaFoldDB" id="R8BXZ5"/>
<feature type="transmembrane region" description="Helical" evidence="6">
    <location>
        <begin position="147"/>
        <end position="174"/>
    </location>
</feature>
<reference evidence="8" key="1">
    <citation type="journal article" date="2013" name="Genome Announc.">
        <title>Draft genome sequence of the ascomycete Phaeoacremonium aleophilum strain UCR-PA7, a causal agent of the esca disease complex in grapevines.</title>
        <authorList>
            <person name="Blanco-Ulate B."/>
            <person name="Rolshausen P."/>
            <person name="Cantu D."/>
        </authorList>
    </citation>
    <scope>NUCLEOTIDE SEQUENCE [LARGE SCALE GENOMIC DNA]</scope>
    <source>
        <strain evidence="8">UCR-PA7</strain>
    </source>
</reference>
<evidence type="ECO:0000313" key="8">
    <source>
        <dbReference type="Proteomes" id="UP000014074"/>
    </source>
</evidence>
<evidence type="ECO:0000256" key="2">
    <source>
        <dbReference type="ARBA" id="ARBA00008974"/>
    </source>
</evidence>
<dbReference type="InterPro" id="IPR001248">
    <property type="entry name" value="Pur-cyt_permease"/>
</dbReference>
<comment type="subcellular location">
    <subcellularLocation>
        <location evidence="1">Membrane</location>
        <topology evidence="1">Multi-pass membrane protein</topology>
    </subcellularLocation>
</comment>
<keyword evidence="5 6" id="KW-0472">Membrane</keyword>
<dbReference type="GO" id="GO:0015205">
    <property type="term" value="F:nucleobase transmembrane transporter activity"/>
    <property type="evidence" value="ECO:0007669"/>
    <property type="project" value="TreeGrafter"/>
</dbReference>
<name>R8BXZ5_PHAM7</name>
<gene>
    <name evidence="7" type="ORF">UCRPA7_308</name>
</gene>
<dbReference type="OrthoDB" id="2018619at2759"/>
<dbReference type="HOGENOM" id="CLU_021555_3_1_1"/>
<dbReference type="eggNOG" id="KOG2466">
    <property type="taxonomic scope" value="Eukaryota"/>
</dbReference>
<feature type="transmembrane region" description="Helical" evidence="6">
    <location>
        <begin position="441"/>
        <end position="460"/>
    </location>
</feature>
<sequence length="524" mass="57595">MSLRGSFNIGGWTTGSSLIALGLNVWQAMLTVVIGHCIVGLVCVLAGEPGAKWHIGFSILQKASWGMYGALFPLLQRIMLSFIWYSTQVYWGGQCVRTLIAAMWPAFNQFDMPLANGTMTAADFAGFVIFSLMCLPLIWIPPERYHVPFAVAATTVIPTIFGLFAWCLLTAGGAGPLLKDVTAVAGVEQAKGAHLVWMLILGICTNIAGISTHIFSQSDFTRFARRPRDQLMSQLIFVPVNTIVVAFIGIVCTSCAAQLFPETEGTLVWEPFKLLDAIQAHYNNSFWSRVAIAIASVAFIVAQFGIAVAENALSNGIDLSAILPRYFTLRRGGYLTAAMAFVMQPWQLLNGASKFLTVIGGYGVFLGSMTGVMFADYYIIRARRLKLTDLYESSRRSIYWYWKGINWRAAIAWTMGTWALLPGFIQRIQDPAVEVPGWSNLYYVAWPLGCGAAVVTYCLLHLVWPIESPRVVDEVDYFGTFGSVDQLVLEGTALIDEDYAAESEAQAEISKADDMNGKPILVID</sequence>
<comment type="similarity">
    <text evidence="2">Belongs to the purine-cytosine permease (2.A.39) family.</text>
</comment>
<evidence type="ECO:0000256" key="1">
    <source>
        <dbReference type="ARBA" id="ARBA00004141"/>
    </source>
</evidence>
<dbReference type="Gene3D" id="1.10.4160.10">
    <property type="entry name" value="Hydantoin permease"/>
    <property type="match status" value="1"/>
</dbReference>
<proteinExistence type="inferred from homology"/>
<protein>
    <submittedName>
        <fullName evidence="7">Putative uracil permease protein</fullName>
    </submittedName>
</protein>
<dbReference type="EMBL" id="KB932799">
    <property type="protein sequence ID" value="EOO04154.1"/>
    <property type="molecule type" value="Genomic_DNA"/>
</dbReference>
<dbReference type="GeneID" id="19323394"/>